<reference evidence="1 2" key="1">
    <citation type="submission" date="2006-10" db="EMBL/GenBank/DDBJ databases">
        <title>Complete sequence of Syntrophobacter fumaroxidans MPOB.</title>
        <authorList>
            <consortium name="US DOE Joint Genome Institute"/>
            <person name="Copeland A."/>
            <person name="Lucas S."/>
            <person name="Lapidus A."/>
            <person name="Barry K."/>
            <person name="Detter J.C."/>
            <person name="Glavina del Rio T."/>
            <person name="Hammon N."/>
            <person name="Israni S."/>
            <person name="Pitluck S."/>
            <person name="Goltsman E.G."/>
            <person name="Martinez M."/>
            <person name="Schmutz J."/>
            <person name="Larimer F."/>
            <person name="Land M."/>
            <person name="Hauser L."/>
            <person name="Kyrpides N."/>
            <person name="Kim E."/>
            <person name="Boone D.R."/>
            <person name="Brockman F."/>
            <person name="Culley D."/>
            <person name="Ferry J."/>
            <person name="Gunsalus R."/>
            <person name="McInerney M.J."/>
            <person name="Morrison M."/>
            <person name="Plugge C."/>
            <person name="Rohlin L."/>
            <person name="Scholten J."/>
            <person name="Sieber J."/>
            <person name="Stams A.J.M."/>
            <person name="Worm P."/>
            <person name="Henstra A.M."/>
            <person name="Richardson P."/>
        </authorList>
    </citation>
    <scope>NUCLEOTIDE SEQUENCE [LARGE SCALE GENOMIC DNA]</scope>
    <source>
        <strain evidence="2">DSM 10017 / MPOB</strain>
    </source>
</reference>
<protein>
    <submittedName>
        <fullName evidence="1">Uncharacterized protein</fullName>
    </submittedName>
</protein>
<gene>
    <name evidence="1" type="ordered locus">Sfum_0740</name>
</gene>
<name>A0LG86_SYNFM</name>
<dbReference type="HOGENOM" id="CLU_2751316_0_0_7"/>
<sequence length="81" mass="8737">MSTADARITVYVDTRPVTLYRGMQVRHALISCGQSLYEAALKGALYAVDEHGFRLGLEGALSDGARIFLRRVGSQCSDSGS</sequence>
<dbReference type="eggNOG" id="ENOG502ZI9J">
    <property type="taxonomic scope" value="Bacteria"/>
</dbReference>
<evidence type="ECO:0000313" key="1">
    <source>
        <dbReference type="EMBL" id="ABK16438.1"/>
    </source>
</evidence>
<organism evidence="1 2">
    <name type="scientific">Syntrophobacter fumaroxidans (strain DSM 10017 / MPOB)</name>
    <dbReference type="NCBI Taxonomy" id="335543"/>
    <lineage>
        <taxon>Bacteria</taxon>
        <taxon>Pseudomonadati</taxon>
        <taxon>Thermodesulfobacteriota</taxon>
        <taxon>Syntrophobacteria</taxon>
        <taxon>Syntrophobacterales</taxon>
        <taxon>Syntrophobacteraceae</taxon>
        <taxon>Syntrophobacter</taxon>
    </lineage>
</organism>
<dbReference type="InParanoid" id="A0LG86"/>
<dbReference type="Proteomes" id="UP000001784">
    <property type="component" value="Chromosome"/>
</dbReference>
<proteinExistence type="predicted"/>
<dbReference type="KEGG" id="sfu:Sfum_0740"/>
<keyword evidence="2" id="KW-1185">Reference proteome</keyword>
<dbReference type="EMBL" id="CP000478">
    <property type="protein sequence ID" value="ABK16438.1"/>
    <property type="molecule type" value="Genomic_DNA"/>
</dbReference>
<dbReference type="AlphaFoldDB" id="A0LG86"/>
<evidence type="ECO:0000313" key="2">
    <source>
        <dbReference type="Proteomes" id="UP000001784"/>
    </source>
</evidence>
<dbReference type="RefSeq" id="WP_011697611.1">
    <property type="nucleotide sequence ID" value="NC_008554.1"/>
</dbReference>
<dbReference type="STRING" id="335543.Sfum_0740"/>
<dbReference type="OrthoDB" id="5523620at2"/>
<accession>A0LG86</accession>